<protein>
    <recommendedName>
        <fullName evidence="2">ATP-grasp domain-containing protein</fullName>
    </recommendedName>
</protein>
<dbReference type="EMBL" id="JARGDH010000002">
    <property type="protein sequence ID" value="KAL0275216.1"/>
    <property type="molecule type" value="Genomic_DNA"/>
</dbReference>
<reference evidence="1" key="1">
    <citation type="journal article" date="2024" name="Gigascience">
        <title>Chromosome-level genome of the poultry shaft louse Menopon gallinae provides insight into the host-switching and adaptive evolution of parasitic lice.</title>
        <authorList>
            <person name="Xu Y."/>
            <person name="Ma L."/>
            <person name="Liu S."/>
            <person name="Liang Y."/>
            <person name="Liu Q."/>
            <person name="He Z."/>
            <person name="Tian L."/>
            <person name="Duan Y."/>
            <person name="Cai W."/>
            <person name="Li H."/>
            <person name="Song F."/>
        </authorList>
    </citation>
    <scope>NUCLEOTIDE SEQUENCE</scope>
    <source>
        <strain evidence="1">Cailab_2023a</strain>
    </source>
</reference>
<proteinExistence type="predicted"/>
<accession>A0AAW2I021</accession>
<dbReference type="Gene3D" id="3.40.50.20">
    <property type="match status" value="1"/>
</dbReference>
<name>A0AAW2I021_9NEOP</name>
<sequence>MITKSVFRLLQPWPVDRSRKKRTVLISGGSTVQALHLARNFYSAGARVVVCEVEGHFGLARFSTAVNKFYTVPRPQDANAVDYVNALCAIVEKENVSYYIPVSATSEAFYDALAKPQLELLNCIVFCPTVKDVLLLDDLFEVFGKCRAAGLATPLYYHVTSRDDVNRLYESGLLHSARHFMANVGAAGVRQRIRLQVPPFRQDFRTSFEISNQKPWVIVQDLKGEHFVTCTTVKDATVVGNVTCRVEKNRGGLIPVEKEEITAWIQNFFTKLRLRPISGHFSFRFVISATSETVVPIGCKVGVSLPYICFTSVHPRIVWKPCRHFSRQSSGPLVIDRPRYWMHDAVISTLRHPSVEAVTKFIGTVLDKREALFVYWDPLPYCAYYHLQLPLRNIIDFIRGHNRNAPHLPLQRTVTPPIQ</sequence>
<organism evidence="1">
    <name type="scientific">Menopon gallinae</name>
    <name type="common">poultry shaft louse</name>
    <dbReference type="NCBI Taxonomy" id="328185"/>
    <lineage>
        <taxon>Eukaryota</taxon>
        <taxon>Metazoa</taxon>
        <taxon>Ecdysozoa</taxon>
        <taxon>Arthropoda</taxon>
        <taxon>Hexapoda</taxon>
        <taxon>Insecta</taxon>
        <taxon>Pterygota</taxon>
        <taxon>Neoptera</taxon>
        <taxon>Paraneoptera</taxon>
        <taxon>Psocodea</taxon>
        <taxon>Troctomorpha</taxon>
        <taxon>Phthiraptera</taxon>
        <taxon>Amblycera</taxon>
        <taxon>Menoponidae</taxon>
        <taxon>Menopon</taxon>
    </lineage>
</organism>
<evidence type="ECO:0008006" key="2">
    <source>
        <dbReference type="Google" id="ProtNLM"/>
    </source>
</evidence>
<evidence type="ECO:0000313" key="1">
    <source>
        <dbReference type="EMBL" id="KAL0275216.1"/>
    </source>
</evidence>
<comment type="caution">
    <text evidence="1">The sequence shown here is derived from an EMBL/GenBank/DDBJ whole genome shotgun (WGS) entry which is preliminary data.</text>
</comment>
<dbReference type="AlphaFoldDB" id="A0AAW2I021"/>
<gene>
    <name evidence="1" type="ORF">PYX00_003143</name>
</gene>